<keyword evidence="2" id="KW-1003">Cell membrane</keyword>
<dbReference type="InterPro" id="IPR018076">
    <property type="entry name" value="T2SS_GspF_dom"/>
</dbReference>
<dbReference type="GO" id="GO:0005886">
    <property type="term" value="C:plasma membrane"/>
    <property type="evidence" value="ECO:0007669"/>
    <property type="project" value="UniProtKB-SubCell"/>
</dbReference>
<dbReference type="HOGENOM" id="CLU_056917_4_0_11"/>
<sequence length="295" mass="32257">MEMMVALLIGCSAGFAVYLLFASRLFPSYRKIEKPPDSSVDANVSDRMAAAASFVSNMLPLSRAQERNLRNQIAAAGLNMKPSTFYGLSVILSLLGMIALLVFSPYIVGSDTTSLLLFNAVVVAAGILGPRGFLILKRNERQEAINRELASVIDLLSISVEAGLTMERAMRHVSERLDGTLCKEIALCERDINLLGYSREDALRRLADRCQTEGVSMFVSSVIVSAKSGSSISRVLKMQASVARNRQFTALEEKVEKLPTKMIFPMSMFIMPSLMLIVMAPAVLTLVESFSGMNL</sequence>
<gene>
    <name evidence="8" type="ordered locus">Elen_1754</name>
</gene>
<accession>C8WHX8</accession>
<evidence type="ECO:0000256" key="2">
    <source>
        <dbReference type="ARBA" id="ARBA00022475"/>
    </source>
</evidence>
<feature type="transmembrane region" description="Helical" evidence="6">
    <location>
        <begin position="85"/>
        <end position="108"/>
    </location>
</feature>
<dbReference type="Pfam" id="PF00482">
    <property type="entry name" value="T2SSF"/>
    <property type="match status" value="1"/>
</dbReference>
<evidence type="ECO:0000313" key="9">
    <source>
        <dbReference type="Proteomes" id="UP000001377"/>
    </source>
</evidence>
<evidence type="ECO:0000256" key="6">
    <source>
        <dbReference type="SAM" id="Phobius"/>
    </source>
</evidence>
<protein>
    <submittedName>
        <fullName evidence="8">Type II secretion system protein</fullName>
    </submittedName>
</protein>
<organism evidence="8 9">
    <name type="scientific">Eggerthella lenta (strain ATCC 25559 / DSM 2243 / CCUG 17323 / JCM 9979 / KCTC 3265 / NCTC 11813 / VPI 0255 / 1899 B)</name>
    <name type="common">Eubacterium lentum</name>
    <dbReference type="NCBI Taxonomy" id="479437"/>
    <lineage>
        <taxon>Bacteria</taxon>
        <taxon>Bacillati</taxon>
        <taxon>Actinomycetota</taxon>
        <taxon>Coriobacteriia</taxon>
        <taxon>Eggerthellales</taxon>
        <taxon>Eggerthellaceae</taxon>
        <taxon>Eggerthella</taxon>
    </lineage>
</organism>
<feature type="transmembrane region" description="Helical" evidence="6">
    <location>
        <begin position="114"/>
        <end position="136"/>
    </location>
</feature>
<comment type="subcellular location">
    <subcellularLocation>
        <location evidence="1">Cell membrane</location>
        <topology evidence="1">Multi-pass membrane protein</topology>
    </subcellularLocation>
</comment>
<dbReference type="EMBL" id="CP001726">
    <property type="protein sequence ID" value="ACV55719.1"/>
    <property type="molecule type" value="Genomic_DNA"/>
</dbReference>
<feature type="domain" description="Type II secretion system protein GspF" evidence="7">
    <location>
        <begin position="153"/>
        <end position="279"/>
    </location>
</feature>
<feature type="transmembrane region" description="Helical" evidence="6">
    <location>
        <begin position="263"/>
        <end position="287"/>
    </location>
</feature>
<keyword evidence="5 6" id="KW-0472">Membrane</keyword>
<evidence type="ECO:0000256" key="4">
    <source>
        <dbReference type="ARBA" id="ARBA00022989"/>
    </source>
</evidence>
<dbReference type="KEGG" id="ele:Elen_1754"/>
<proteinExistence type="predicted"/>
<evidence type="ECO:0000256" key="1">
    <source>
        <dbReference type="ARBA" id="ARBA00004651"/>
    </source>
</evidence>
<dbReference type="Proteomes" id="UP000001377">
    <property type="component" value="Chromosome"/>
</dbReference>
<dbReference type="eggNOG" id="COG2064">
    <property type="taxonomic scope" value="Bacteria"/>
</dbReference>
<evidence type="ECO:0000256" key="5">
    <source>
        <dbReference type="ARBA" id="ARBA00023136"/>
    </source>
</evidence>
<dbReference type="PANTHER" id="PTHR35007">
    <property type="entry name" value="INTEGRAL MEMBRANE PROTEIN-RELATED"/>
    <property type="match status" value="1"/>
</dbReference>
<evidence type="ECO:0000313" key="8">
    <source>
        <dbReference type="EMBL" id="ACV55719.1"/>
    </source>
</evidence>
<dbReference type="PANTHER" id="PTHR35007:SF2">
    <property type="entry name" value="PILUS ASSEMBLE PROTEIN"/>
    <property type="match status" value="1"/>
</dbReference>
<dbReference type="AlphaFoldDB" id="C8WHX8"/>
<dbReference type="STRING" id="479437.Elen_1754"/>
<dbReference type="PaxDb" id="479437-Elen_1754"/>
<name>C8WHX8_EGGLE</name>
<keyword evidence="4 6" id="KW-1133">Transmembrane helix</keyword>
<keyword evidence="9" id="KW-1185">Reference proteome</keyword>
<evidence type="ECO:0000259" key="7">
    <source>
        <dbReference type="Pfam" id="PF00482"/>
    </source>
</evidence>
<keyword evidence="3 6" id="KW-0812">Transmembrane</keyword>
<evidence type="ECO:0000256" key="3">
    <source>
        <dbReference type="ARBA" id="ARBA00022692"/>
    </source>
</evidence>
<reference evidence="8 9" key="1">
    <citation type="journal article" date="2009" name="Stand. Genomic Sci.">
        <title>Complete genome sequence of Eggerthella lenta type strain (IPP VPI 0255).</title>
        <authorList>
            <person name="Saunders E."/>
            <person name="Pukall R."/>
            <person name="Abt B."/>
            <person name="Lapidus A."/>
            <person name="Glavina Del Rio T."/>
            <person name="Copeland A."/>
            <person name="Tice H."/>
            <person name="Cheng J.F."/>
            <person name="Lucas S."/>
            <person name="Chen F."/>
            <person name="Nolan M."/>
            <person name="Bruce D."/>
            <person name="Goodwin L."/>
            <person name="Pitluck S."/>
            <person name="Ivanova N."/>
            <person name="Mavromatis K."/>
            <person name="Ovchinnikova G."/>
            <person name="Pati A."/>
            <person name="Chen A."/>
            <person name="Palaniappan K."/>
            <person name="Land M."/>
            <person name="Hauser L."/>
            <person name="Chang Y.J."/>
            <person name="Jeffries C.D."/>
            <person name="Chain P."/>
            <person name="Meincke L."/>
            <person name="Sims D."/>
            <person name="Brettin T."/>
            <person name="Detter J.C."/>
            <person name="Goker M."/>
            <person name="Bristow J."/>
            <person name="Eisen J.A."/>
            <person name="Markowitz V."/>
            <person name="Hugenholtz P."/>
            <person name="Kyrpides N.C."/>
            <person name="Klenk H.P."/>
            <person name="Han C."/>
        </authorList>
    </citation>
    <scope>NUCLEOTIDE SEQUENCE [LARGE SCALE GENOMIC DNA]</scope>
    <source>
        <strain evidence="9">ATCC 25559 / DSM 2243 / CCUG 17323 / JCM 9979 / KCTC 3265 / NCTC 11813 / VPI 0255 / 1899 B</strain>
    </source>
</reference>